<gene>
    <name evidence="1" type="ORF">GCM10009862_15690</name>
</gene>
<organism evidence="1 2">
    <name type="scientific">Microbacterium binotii</name>
    <dbReference type="NCBI Taxonomy" id="462710"/>
    <lineage>
        <taxon>Bacteria</taxon>
        <taxon>Bacillati</taxon>
        <taxon>Actinomycetota</taxon>
        <taxon>Actinomycetes</taxon>
        <taxon>Micrococcales</taxon>
        <taxon>Microbacteriaceae</taxon>
        <taxon>Microbacterium</taxon>
    </lineage>
</organism>
<evidence type="ECO:0000313" key="2">
    <source>
        <dbReference type="Proteomes" id="UP001500274"/>
    </source>
</evidence>
<proteinExistence type="predicted"/>
<evidence type="ECO:0000313" key="1">
    <source>
        <dbReference type="EMBL" id="GAA2577225.1"/>
    </source>
</evidence>
<reference evidence="1 2" key="1">
    <citation type="journal article" date="2019" name="Int. J. Syst. Evol. Microbiol.">
        <title>The Global Catalogue of Microorganisms (GCM) 10K type strain sequencing project: providing services to taxonomists for standard genome sequencing and annotation.</title>
        <authorList>
            <consortium name="The Broad Institute Genomics Platform"/>
            <consortium name="The Broad Institute Genome Sequencing Center for Infectious Disease"/>
            <person name="Wu L."/>
            <person name="Ma J."/>
        </authorList>
    </citation>
    <scope>NUCLEOTIDE SEQUENCE [LARGE SCALE GENOMIC DNA]</scope>
    <source>
        <strain evidence="1 2">JCM 16365</strain>
    </source>
</reference>
<dbReference type="EMBL" id="BAAARI010000011">
    <property type="protein sequence ID" value="GAA2577225.1"/>
    <property type="molecule type" value="Genomic_DNA"/>
</dbReference>
<keyword evidence="2" id="KW-1185">Reference proteome</keyword>
<name>A0ABN3PC55_9MICO</name>
<evidence type="ECO:0008006" key="3">
    <source>
        <dbReference type="Google" id="ProtNLM"/>
    </source>
</evidence>
<accession>A0ABN3PC55</accession>
<comment type="caution">
    <text evidence="1">The sequence shown here is derived from an EMBL/GenBank/DDBJ whole genome shotgun (WGS) entry which is preliminary data.</text>
</comment>
<dbReference type="RefSeq" id="WP_344228363.1">
    <property type="nucleotide sequence ID" value="NZ_BAAARI010000011.1"/>
</dbReference>
<dbReference type="Proteomes" id="UP001500274">
    <property type="component" value="Unassembled WGS sequence"/>
</dbReference>
<sequence length="271" mass="29914">MSTLRYSPGEYLAGSVIREFFEAVSDELVRRGYPAVTIVSGTRLYETQEAIFRSRYVPASQVGSRFVYDFQWWNGVLWARVSSAGRVAPPSREAPHVANIAADVGAPYNVYGSARDAMFRVISDLGLTGRCVNNGTSFGEVWHWESRVGAGSIGRPAGAGGSTTPKEWDEMASPEEIASIVRAEVAQIRADTAALTQRSAAQQAQIDKLVDWVGNEEYGIRVRVKLIHDFMRLKIDALWKWALGRKADEQVEGFPADSKLRTLVVRESAKA</sequence>
<protein>
    <recommendedName>
        <fullName evidence="3">Endolysin</fullName>
    </recommendedName>
</protein>